<evidence type="ECO:0000313" key="4">
    <source>
        <dbReference type="EMBL" id="RCH94465.1"/>
    </source>
</evidence>
<evidence type="ECO:0000256" key="1">
    <source>
        <dbReference type="SAM" id="MobiDB-lite"/>
    </source>
</evidence>
<sequence>MDNDNNNNNFVRVVSFDTMTNKDLPDYSYTLRAKSPGYKRSRRSRTFMVATDLANYSEYALNWAKDAVLEDGDELIVLRVVTLEMNNKRGDDLLQLEEQESKKISTEIMQRIIDDSHKQDKKVGVVVEFVIGKVQETIQRMIALYQPSLLIVGTRGLSEFKGMLLGSISKYCLQHSPVPVTVVRSENQIRKSSVDSAYTTTVLAIHVDDRRIVAMGDLHGDLANTLSILKFSKIIDDDQRWIAGNTILVQTGDVVDRGLDTIKLYQLLQKLREEAPLSGGLVIPLLGNHEIMNLIGDWRYVYPGEPETFGGMEARKRAFAPDGFIGSYLVPLDMATKVGSTVFCHGGIHPYYAKFGIDWINNQTHENMLAFMESHGHKGDEFGVFGGYGPTWYRGYAADDEDIICELLEEALESMEANRMVVGHTVQYDGKIHTRCGGRVVLIDIGISTVYGGNKGALEIMGDQVTALYEDKNETLSSPPPYMPKKSDEYQKPTLIHQEL</sequence>
<dbReference type="OrthoDB" id="5976022at2759"/>
<evidence type="ECO:0000259" key="2">
    <source>
        <dbReference type="Pfam" id="PF00149"/>
    </source>
</evidence>
<dbReference type="InterPro" id="IPR006015">
    <property type="entry name" value="Universal_stress_UspA"/>
</dbReference>
<evidence type="ECO:0000313" key="5">
    <source>
        <dbReference type="Proteomes" id="UP000252139"/>
    </source>
</evidence>
<dbReference type="Proteomes" id="UP000252139">
    <property type="component" value="Unassembled WGS sequence"/>
</dbReference>
<dbReference type="InterPro" id="IPR004843">
    <property type="entry name" value="Calcineurin-like_PHP"/>
</dbReference>
<dbReference type="Gene3D" id="3.60.21.10">
    <property type="match status" value="1"/>
</dbReference>
<dbReference type="SUPFAM" id="SSF52402">
    <property type="entry name" value="Adenine nucleotide alpha hydrolases-like"/>
    <property type="match status" value="1"/>
</dbReference>
<dbReference type="AlphaFoldDB" id="A0A367JX37"/>
<accession>A0A367JX37</accession>
<gene>
    <name evidence="4" type="ORF">CU097_007236</name>
</gene>
<comment type="caution">
    <text evidence="4">The sequence shown here is derived from an EMBL/GenBank/DDBJ whole genome shotgun (WGS) entry which is preliminary data.</text>
</comment>
<protein>
    <recommendedName>
        <fullName evidence="6">Calcineurin-like phosphoesterase domain-containing protein</fullName>
    </recommendedName>
</protein>
<evidence type="ECO:0000259" key="3">
    <source>
        <dbReference type="Pfam" id="PF00582"/>
    </source>
</evidence>
<reference evidence="4 5" key="1">
    <citation type="journal article" date="2018" name="G3 (Bethesda)">
        <title>Phylogenetic and Phylogenomic Definition of Rhizopus Species.</title>
        <authorList>
            <person name="Gryganskyi A.P."/>
            <person name="Golan J."/>
            <person name="Dolatabadi S."/>
            <person name="Mondo S."/>
            <person name="Robb S."/>
            <person name="Idnurm A."/>
            <person name="Muszewska A."/>
            <person name="Steczkiewicz K."/>
            <person name="Masonjones S."/>
            <person name="Liao H.L."/>
            <person name="Gajdeczka M.T."/>
            <person name="Anike F."/>
            <person name="Vuek A."/>
            <person name="Anishchenko I.M."/>
            <person name="Voigt K."/>
            <person name="de Hoog G.S."/>
            <person name="Smith M.E."/>
            <person name="Heitman J."/>
            <person name="Vilgalys R."/>
            <person name="Stajich J.E."/>
        </authorList>
    </citation>
    <scope>NUCLEOTIDE SEQUENCE [LARGE SCALE GENOMIC DNA]</scope>
    <source>
        <strain evidence="4 5">CBS 357.93</strain>
    </source>
</reference>
<dbReference type="Pfam" id="PF00582">
    <property type="entry name" value="Usp"/>
    <property type="match status" value="1"/>
</dbReference>
<dbReference type="Pfam" id="PF00149">
    <property type="entry name" value="Metallophos"/>
    <property type="match status" value="1"/>
</dbReference>
<proteinExistence type="predicted"/>
<dbReference type="CDD" id="cd23659">
    <property type="entry name" value="USP_At3g01520-like"/>
    <property type="match status" value="1"/>
</dbReference>
<dbReference type="SUPFAM" id="SSF56300">
    <property type="entry name" value="Metallo-dependent phosphatases"/>
    <property type="match status" value="1"/>
</dbReference>
<dbReference type="EMBL" id="PJQL01000575">
    <property type="protein sequence ID" value="RCH94465.1"/>
    <property type="molecule type" value="Genomic_DNA"/>
</dbReference>
<dbReference type="STRING" id="86630.A0A367JX37"/>
<dbReference type="InterPro" id="IPR029052">
    <property type="entry name" value="Metallo-depent_PP-like"/>
</dbReference>
<feature type="region of interest" description="Disordered" evidence="1">
    <location>
        <begin position="473"/>
        <end position="500"/>
    </location>
</feature>
<organism evidence="4 5">
    <name type="scientific">Rhizopus azygosporus</name>
    <name type="common">Rhizopus microsporus var. azygosporus</name>
    <dbReference type="NCBI Taxonomy" id="86630"/>
    <lineage>
        <taxon>Eukaryota</taxon>
        <taxon>Fungi</taxon>
        <taxon>Fungi incertae sedis</taxon>
        <taxon>Mucoromycota</taxon>
        <taxon>Mucoromycotina</taxon>
        <taxon>Mucoromycetes</taxon>
        <taxon>Mucorales</taxon>
        <taxon>Mucorineae</taxon>
        <taxon>Rhizopodaceae</taxon>
        <taxon>Rhizopus</taxon>
    </lineage>
</organism>
<dbReference type="GO" id="GO:0016787">
    <property type="term" value="F:hydrolase activity"/>
    <property type="evidence" value="ECO:0007669"/>
    <property type="project" value="InterPro"/>
</dbReference>
<evidence type="ECO:0008006" key="6">
    <source>
        <dbReference type="Google" id="ProtNLM"/>
    </source>
</evidence>
<dbReference type="InterPro" id="IPR006016">
    <property type="entry name" value="UspA"/>
</dbReference>
<keyword evidence="5" id="KW-1185">Reference proteome</keyword>
<dbReference type="PRINTS" id="PR01438">
    <property type="entry name" value="UNVRSLSTRESS"/>
</dbReference>
<dbReference type="PANTHER" id="PTHR46546:SF4">
    <property type="entry name" value="SHEWANELLA-LIKE PROTEIN PHOSPHATASE 1"/>
    <property type="match status" value="1"/>
</dbReference>
<feature type="domain" description="Calcineurin-like phosphoesterase" evidence="2">
    <location>
        <begin position="211"/>
        <end position="428"/>
    </location>
</feature>
<name>A0A367JX37_RHIAZ</name>
<feature type="domain" description="UspA" evidence="3">
    <location>
        <begin position="45"/>
        <end position="184"/>
    </location>
</feature>
<dbReference type="PANTHER" id="PTHR46546">
    <property type="entry name" value="SHEWANELLA-LIKE PROTEIN PHOSPHATASE 1"/>
    <property type="match status" value="1"/>
</dbReference>